<accession>K1X0F0</accession>
<sequence length="245" mass="26673">MDRYQATGKIRKRKAETQDNERLSKRLSLLNLERNGEKLYVPVEQPSASTLSPFKSSPLLAAVQTGDDDTMHLDDTKHKVYIYDLDAELADGSGSESDDGKLVFLPDIQQHLRETRIPPMVFANSEGELAGANSQLVLYNVPSSLSVPAEKDSVRKAVIESRARARAALQAQKAGGEYDGDAQENASKACEARDWYPSMAGSGNPPSSIPGVPQLGEETMEDIPAMPTDMAQEAMYNDPDAMDLG</sequence>
<dbReference type="OMA" id="ETKHRVY"/>
<evidence type="ECO:0000313" key="2">
    <source>
        <dbReference type="EMBL" id="EKD18457.1"/>
    </source>
</evidence>
<evidence type="ECO:0000313" key="3">
    <source>
        <dbReference type="Proteomes" id="UP000006753"/>
    </source>
</evidence>
<feature type="region of interest" description="Disordered" evidence="1">
    <location>
        <begin position="192"/>
        <end position="215"/>
    </location>
</feature>
<dbReference type="eggNOG" id="ENOG502SANZ">
    <property type="taxonomic scope" value="Eukaryota"/>
</dbReference>
<dbReference type="OrthoDB" id="5345504at2759"/>
<dbReference type="AlphaFoldDB" id="K1X0F0"/>
<dbReference type="EMBL" id="JH921433">
    <property type="protein sequence ID" value="EKD18457.1"/>
    <property type="molecule type" value="Genomic_DNA"/>
</dbReference>
<dbReference type="InParanoid" id="K1X0F0"/>
<keyword evidence="3" id="KW-1185">Reference proteome</keyword>
<dbReference type="GeneID" id="18759385"/>
<dbReference type="Pfam" id="PF20354">
    <property type="entry name" value="DUF6649"/>
    <property type="match status" value="1"/>
</dbReference>
<dbReference type="RefSeq" id="XP_007291339.1">
    <property type="nucleotide sequence ID" value="XM_007291277.1"/>
</dbReference>
<gene>
    <name evidence="2" type="ORF">MBM_03450</name>
</gene>
<feature type="region of interest" description="Disordered" evidence="1">
    <location>
        <begin position="1"/>
        <end position="21"/>
    </location>
</feature>
<dbReference type="InterPro" id="IPR046591">
    <property type="entry name" value="DUF6649"/>
</dbReference>
<dbReference type="KEGG" id="mbe:MBM_03450"/>
<dbReference type="STRING" id="1072389.K1X0F0"/>
<dbReference type="Proteomes" id="UP000006753">
    <property type="component" value="Unassembled WGS sequence"/>
</dbReference>
<reference evidence="2 3" key="1">
    <citation type="journal article" date="2012" name="BMC Genomics">
        <title>Sequencing the genome of Marssonina brunnea reveals fungus-poplar co-evolution.</title>
        <authorList>
            <person name="Zhu S."/>
            <person name="Cao Y.-Z."/>
            <person name="Jiang C."/>
            <person name="Tan B.-Y."/>
            <person name="Wang Z."/>
            <person name="Feng S."/>
            <person name="Zhang L."/>
            <person name="Su X.-H."/>
            <person name="Brejova B."/>
            <person name="Vinar T."/>
            <person name="Xu M."/>
            <person name="Wang M.-X."/>
            <person name="Zhang S.-G."/>
            <person name="Huang M.-R."/>
            <person name="Wu R."/>
            <person name="Zhou Y."/>
        </authorList>
    </citation>
    <scope>NUCLEOTIDE SEQUENCE [LARGE SCALE GENOMIC DNA]</scope>
    <source>
        <strain evidence="2 3">MB_m1</strain>
    </source>
</reference>
<evidence type="ECO:0000256" key="1">
    <source>
        <dbReference type="SAM" id="MobiDB-lite"/>
    </source>
</evidence>
<proteinExistence type="predicted"/>
<dbReference type="HOGENOM" id="CLU_059580_1_0_1"/>
<protein>
    <submittedName>
        <fullName evidence="2">Uncharacterized protein</fullName>
    </submittedName>
</protein>
<organism evidence="2 3">
    <name type="scientific">Marssonina brunnea f. sp. multigermtubi (strain MB_m1)</name>
    <name type="common">Marssonina leaf spot fungus</name>
    <dbReference type="NCBI Taxonomy" id="1072389"/>
    <lineage>
        <taxon>Eukaryota</taxon>
        <taxon>Fungi</taxon>
        <taxon>Dikarya</taxon>
        <taxon>Ascomycota</taxon>
        <taxon>Pezizomycotina</taxon>
        <taxon>Leotiomycetes</taxon>
        <taxon>Helotiales</taxon>
        <taxon>Drepanopezizaceae</taxon>
        <taxon>Drepanopeziza</taxon>
    </lineage>
</organism>
<name>K1X0F0_MARBU</name>